<evidence type="ECO:0000256" key="1">
    <source>
        <dbReference type="SAM" id="SignalP"/>
    </source>
</evidence>
<keyword evidence="1" id="KW-0732">Signal</keyword>
<gene>
    <name evidence="2" type="ORF">WJX73_000257</name>
</gene>
<proteinExistence type="predicted"/>
<protein>
    <recommendedName>
        <fullName evidence="4">Secreted protein</fullName>
    </recommendedName>
</protein>
<reference evidence="2 3" key="1">
    <citation type="journal article" date="2024" name="Nat. Commun.">
        <title>Phylogenomics reveals the evolutionary origins of lichenization in chlorophyte algae.</title>
        <authorList>
            <person name="Puginier C."/>
            <person name="Libourel C."/>
            <person name="Otte J."/>
            <person name="Skaloud P."/>
            <person name="Haon M."/>
            <person name="Grisel S."/>
            <person name="Petersen M."/>
            <person name="Berrin J.G."/>
            <person name="Delaux P.M."/>
            <person name="Dal Grande F."/>
            <person name="Keller J."/>
        </authorList>
    </citation>
    <scope>NUCLEOTIDE SEQUENCE [LARGE SCALE GENOMIC DNA]</scope>
    <source>
        <strain evidence="2 3">SAG 2036</strain>
    </source>
</reference>
<feature type="signal peptide" evidence="1">
    <location>
        <begin position="1"/>
        <end position="22"/>
    </location>
</feature>
<keyword evidence="3" id="KW-1185">Reference proteome</keyword>
<organism evidence="2 3">
    <name type="scientific">Symbiochloris irregularis</name>
    <dbReference type="NCBI Taxonomy" id="706552"/>
    <lineage>
        <taxon>Eukaryota</taxon>
        <taxon>Viridiplantae</taxon>
        <taxon>Chlorophyta</taxon>
        <taxon>core chlorophytes</taxon>
        <taxon>Trebouxiophyceae</taxon>
        <taxon>Trebouxiales</taxon>
        <taxon>Trebouxiaceae</taxon>
        <taxon>Symbiochloris</taxon>
    </lineage>
</organism>
<evidence type="ECO:0008006" key="4">
    <source>
        <dbReference type="Google" id="ProtNLM"/>
    </source>
</evidence>
<dbReference type="AlphaFoldDB" id="A0AAW1P4U9"/>
<accession>A0AAW1P4U9</accession>
<dbReference type="Proteomes" id="UP001465755">
    <property type="component" value="Unassembled WGS sequence"/>
</dbReference>
<feature type="chain" id="PRO_5043530937" description="Secreted protein" evidence="1">
    <location>
        <begin position="23"/>
        <end position="116"/>
    </location>
</feature>
<comment type="caution">
    <text evidence="2">The sequence shown here is derived from an EMBL/GenBank/DDBJ whole genome shotgun (WGS) entry which is preliminary data.</text>
</comment>
<evidence type="ECO:0000313" key="2">
    <source>
        <dbReference type="EMBL" id="KAK9803510.1"/>
    </source>
</evidence>
<dbReference type="EMBL" id="JALJOQ010000058">
    <property type="protein sequence ID" value="KAK9803510.1"/>
    <property type="molecule type" value="Genomic_DNA"/>
</dbReference>
<name>A0AAW1P4U9_9CHLO</name>
<evidence type="ECO:0000313" key="3">
    <source>
        <dbReference type="Proteomes" id="UP001465755"/>
    </source>
</evidence>
<sequence>MTLAKVLLPLLLLVVGLTTIQGDSCLDTYEKQIASIRGTKNYQLYEQYAAELDACRGYGKRHLLEDGPRRLLKQASPTVVANCNAAYEAALANAQAVGDTVAEANLAATQQACISG</sequence>